<evidence type="ECO:0000256" key="5">
    <source>
        <dbReference type="ARBA" id="ARBA00022741"/>
    </source>
</evidence>
<sequence>MCGIFCCYNKSGDIASYRSRAIACSKRQRHRGPDWSGCYMANNTILVHERLAIVGVDTGAQPLTNEDDSLVLAVNGEIYNHVALRESLKNKDAVFKTHSDCEVIMHLYKEHDTGVCSMLDGMFSFVLVDKSVSPPRLLAARDPIGITTLYMGWHSSAPETLYFASELKTLHEECDNLQAFPPGHFYDSNQKKLVRYFNPSWWDSDKGEVPHNPVDYTELRESLEAAVRKRLMSEVPYGVLLSGGLDSSLIASIAARETDKLAQEQEKLRQERREAIAAGQDVPEDHTLASWPQLHSFAIGLPGAPDLLAARKAADFLGTIHHEYTFTVQEGLDAIEEVIYHLETYDVTTVRASTPMYLLSRKIKAMGVKMVLSGEGSDEIFGGYLYFHAAPNAKDFHEELVKRVKNLHTADCLRANKSTMAWGLEARVPFLDKSFLEVAMNVDAKHKMFSKGTHQEIDAEGRPKMEKYIIRKAFDCSPGGKAYLPDSILWRQKEQFSDGVGYSWIDGRVFFSIPLYPADDFNSMKDHAAKVISDEKFAARAERWSLDTPDTKEAYWIRETFEHHFPTEAAAKTAVRWIPKQEWGVSSDPSGRAVSIHTAAYGEKKQ</sequence>
<dbReference type="Gene3D" id="3.40.50.620">
    <property type="entry name" value="HUPs"/>
    <property type="match status" value="1"/>
</dbReference>
<proteinExistence type="predicted"/>
<dbReference type="InterPro" id="IPR050795">
    <property type="entry name" value="Asn_Synthetase"/>
</dbReference>
<comment type="catalytic activity">
    <reaction evidence="9">
        <text>L-aspartate + L-glutamine + ATP + H2O = L-asparagine + L-glutamate + AMP + diphosphate + H(+)</text>
        <dbReference type="Rhea" id="RHEA:12228"/>
        <dbReference type="ChEBI" id="CHEBI:15377"/>
        <dbReference type="ChEBI" id="CHEBI:15378"/>
        <dbReference type="ChEBI" id="CHEBI:29985"/>
        <dbReference type="ChEBI" id="CHEBI:29991"/>
        <dbReference type="ChEBI" id="CHEBI:30616"/>
        <dbReference type="ChEBI" id="CHEBI:33019"/>
        <dbReference type="ChEBI" id="CHEBI:58048"/>
        <dbReference type="ChEBI" id="CHEBI:58359"/>
        <dbReference type="ChEBI" id="CHEBI:456215"/>
        <dbReference type="EC" id="6.3.5.4"/>
    </reaction>
</comment>
<dbReference type="NCBIfam" id="TIGR01536">
    <property type="entry name" value="asn_synth_AEB"/>
    <property type="match status" value="1"/>
</dbReference>
<dbReference type="Pfam" id="PF00733">
    <property type="entry name" value="Asn_synthase"/>
    <property type="match status" value="1"/>
</dbReference>
<keyword evidence="8 11" id="KW-0315">Glutamine amidotransferase</keyword>
<gene>
    <name evidence="16" type="ORF">L198_06572</name>
</gene>
<feature type="binding site" evidence="12">
    <location>
        <position position="100"/>
    </location>
    <ligand>
        <name>L-glutamine</name>
        <dbReference type="ChEBI" id="CHEBI:58359"/>
    </ligand>
</feature>
<evidence type="ECO:0000256" key="6">
    <source>
        <dbReference type="ARBA" id="ARBA00022840"/>
    </source>
</evidence>
<keyword evidence="14" id="KW-0175">Coiled coil</keyword>
<dbReference type="OrthoDB" id="409189at2759"/>
<keyword evidence="6 10" id="KW-0067">ATP-binding</keyword>
<dbReference type="Pfam" id="PF13537">
    <property type="entry name" value="GATase_7"/>
    <property type="match status" value="1"/>
</dbReference>
<dbReference type="AlphaFoldDB" id="A0A1E3IJK3"/>
<keyword evidence="3" id="KW-0436">Ligase</keyword>
<feature type="binding site" evidence="12">
    <location>
        <position position="299"/>
    </location>
    <ligand>
        <name>ATP</name>
        <dbReference type="ChEBI" id="CHEBI:30616"/>
    </ligand>
</feature>
<dbReference type="InterPro" id="IPR001962">
    <property type="entry name" value="Asn_synthase"/>
</dbReference>
<feature type="binding site" evidence="12">
    <location>
        <begin position="373"/>
        <end position="374"/>
    </location>
    <ligand>
        <name>ATP</name>
        <dbReference type="ChEBI" id="CHEBI:30616"/>
    </ligand>
</feature>
<dbReference type="GeneID" id="30195784"/>
<dbReference type="EMBL" id="AWGH01000024">
    <property type="protein sequence ID" value="ODN88770.1"/>
    <property type="molecule type" value="Genomic_DNA"/>
</dbReference>
<evidence type="ECO:0000256" key="9">
    <source>
        <dbReference type="ARBA" id="ARBA00048741"/>
    </source>
</evidence>
<dbReference type="RefSeq" id="XP_019029328.1">
    <property type="nucleotide sequence ID" value="XM_019178627.1"/>
</dbReference>
<accession>A0A1E3IJK3</accession>
<dbReference type="EC" id="6.3.5.4" evidence="2"/>
<dbReference type="InterPro" id="IPR017932">
    <property type="entry name" value="GATase_2_dom"/>
</dbReference>
<dbReference type="SUPFAM" id="SSF52402">
    <property type="entry name" value="Adenine nucleotide alpha hydrolases-like"/>
    <property type="match status" value="1"/>
</dbReference>
<keyword evidence="4 11" id="KW-0028">Amino-acid biosynthesis</keyword>
<evidence type="ECO:0000259" key="15">
    <source>
        <dbReference type="PROSITE" id="PS51278"/>
    </source>
</evidence>
<evidence type="ECO:0000256" key="1">
    <source>
        <dbReference type="ARBA" id="ARBA00005187"/>
    </source>
</evidence>
<feature type="site" description="Important for beta-aspartyl-AMP intermediate formation" evidence="13">
    <location>
        <position position="375"/>
    </location>
</feature>
<keyword evidence="17" id="KW-1185">Reference proteome</keyword>
<feature type="binding site" evidence="12">
    <location>
        <position position="240"/>
    </location>
    <ligand>
        <name>ATP</name>
        <dbReference type="ChEBI" id="CHEBI:30616"/>
    </ligand>
</feature>
<dbReference type="Gene3D" id="3.60.20.10">
    <property type="entry name" value="Glutamine Phosphoribosylpyrophosphate, subunit 1, domain 1"/>
    <property type="match status" value="1"/>
</dbReference>
<name>A0A1E3IJK3_9TREE</name>
<comment type="pathway">
    <text evidence="1">Amino-acid biosynthesis; L-asparagine biosynthesis; L-asparagine from L-aspartate (L-Gln route): step 1/1.</text>
</comment>
<reference evidence="16 17" key="1">
    <citation type="submission" date="2016-06" db="EMBL/GenBank/DDBJ databases">
        <title>Evolution of pathogenesis and genome organization in the Tremellales.</title>
        <authorList>
            <person name="Cuomo C."/>
            <person name="Litvintseva A."/>
            <person name="Heitman J."/>
            <person name="Chen Y."/>
            <person name="Sun S."/>
            <person name="Springer D."/>
            <person name="Dromer F."/>
            <person name="Young S."/>
            <person name="Zeng Q."/>
            <person name="Chapman S."/>
            <person name="Gujja S."/>
            <person name="Saif S."/>
            <person name="Birren B."/>
        </authorList>
    </citation>
    <scope>NUCLEOTIDE SEQUENCE [LARGE SCALE GENOMIC DNA]</scope>
    <source>
        <strain evidence="16 17">CBS 7118</strain>
    </source>
</reference>
<dbReference type="InterPro" id="IPR014729">
    <property type="entry name" value="Rossmann-like_a/b/a_fold"/>
</dbReference>
<evidence type="ECO:0000313" key="16">
    <source>
        <dbReference type="EMBL" id="ODN88770.1"/>
    </source>
</evidence>
<feature type="active site" description="For GATase activity" evidence="11">
    <location>
        <position position="2"/>
    </location>
</feature>
<dbReference type="PANTHER" id="PTHR11772:SF2">
    <property type="entry name" value="ASPARAGINE SYNTHETASE [GLUTAMINE-HYDROLYZING]"/>
    <property type="match status" value="1"/>
</dbReference>
<protein>
    <recommendedName>
        <fullName evidence="2">asparagine synthase (glutamine-hydrolyzing)</fullName>
        <ecNumber evidence="2">6.3.5.4</ecNumber>
    </recommendedName>
</protein>
<dbReference type="InterPro" id="IPR033738">
    <property type="entry name" value="AsnB_N"/>
</dbReference>
<dbReference type="GO" id="GO:0005524">
    <property type="term" value="F:ATP binding"/>
    <property type="evidence" value="ECO:0007669"/>
    <property type="project" value="UniProtKB-KW"/>
</dbReference>
<evidence type="ECO:0000313" key="17">
    <source>
        <dbReference type="Proteomes" id="UP000094819"/>
    </source>
</evidence>
<dbReference type="NCBIfam" id="NF006949">
    <property type="entry name" value="PRK09431.1"/>
    <property type="match status" value="1"/>
</dbReference>
<dbReference type="PANTHER" id="PTHR11772">
    <property type="entry name" value="ASPARAGINE SYNTHETASE"/>
    <property type="match status" value="1"/>
</dbReference>
<dbReference type="GO" id="GO:0004066">
    <property type="term" value="F:asparagine synthase (glutamine-hydrolyzing) activity"/>
    <property type="evidence" value="ECO:0007669"/>
    <property type="project" value="UniProtKB-EC"/>
</dbReference>
<feature type="coiled-coil region" evidence="14">
    <location>
        <begin position="251"/>
        <end position="281"/>
    </location>
</feature>
<dbReference type="FunFam" id="3.60.20.10:FF:000050">
    <property type="entry name" value="Asparagine synthetase 2"/>
    <property type="match status" value="1"/>
</dbReference>
<keyword evidence="7 11" id="KW-0061">Asparagine biosynthesis</keyword>
<evidence type="ECO:0000256" key="7">
    <source>
        <dbReference type="ARBA" id="ARBA00022888"/>
    </source>
</evidence>
<dbReference type="GO" id="GO:0005829">
    <property type="term" value="C:cytosol"/>
    <property type="evidence" value="ECO:0007669"/>
    <property type="project" value="TreeGrafter"/>
</dbReference>
<dbReference type="FunFam" id="3.40.50.620:FF:000031">
    <property type="entry name" value="Asparagine synthase B"/>
    <property type="match status" value="1"/>
</dbReference>
<evidence type="ECO:0000256" key="14">
    <source>
        <dbReference type="SAM" id="Coils"/>
    </source>
</evidence>
<keyword evidence="5 10" id="KW-0547">Nucleotide-binding</keyword>
<dbReference type="PIRSF" id="PIRSF001589">
    <property type="entry name" value="Asn_synthetase_glu-h"/>
    <property type="match status" value="1"/>
</dbReference>
<evidence type="ECO:0000256" key="2">
    <source>
        <dbReference type="ARBA" id="ARBA00012737"/>
    </source>
</evidence>
<evidence type="ECO:0000256" key="3">
    <source>
        <dbReference type="ARBA" id="ARBA00022598"/>
    </source>
</evidence>
<comment type="caution">
    <text evidence="16">The sequence shown here is derived from an EMBL/GenBank/DDBJ whole genome shotgun (WGS) entry which is preliminary data.</text>
</comment>
<dbReference type="SUPFAM" id="SSF56235">
    <property type="entry name" value="N-terminal nucleophile aminohydrolases (Ntn hydrolases)"/>
    <property type="match status" value="1"/>
</dbReference>
<organism evidence="16 17">
    <name type="scientific">Cryptococcus wingfieldii CBS 7118</name>
    <dbReference type="NCBI Taxonomy" id="1295528"/>
    <lineage>
        <taxon>Eukaryota</taxon>
        <taxon>Fungi</taxon>
        <taxon>Dikarya</taxon>
        <taxon>Basidiomycota</taxon>
        <taxon>Agaricomycotina</taxon>
        <taxon>Tremellomycetes</taxon>
        <taxon>Tremellales</taxon>
        <taxon>Cryptococcaceae</taxon>
        <taxon>Cryptococcus</taxon>
    </lineage>
</organism>
<dbReference type="PROSITE" id="PS51278">
    <property type="entry name" value="GATASE_TYPE_2"/>
    <property type="match status" value="1"/>
</dbReference>
<evidence type="ECO:0000256" key="4">
    <source>
        <dbReference type="ARBA" id="ARBA00022605"/>
    </source>
</evidence>
<evidence type="ECO:0000256" key="13">
    <source>
        <dbReference type="PIRSR" id="PIRSR001589-3"/>
    </source>
</evidence>
<dbReference type="InterPro" id="IPR006426">
    <property type="entry name" value="Asn_synth_AEB"/>
</dbReference>
<evidence type="ECO:0000256" key="10">
    <source>
        <dbReference type="PIRNR" id="PIRNR001589"/>
    </source>
</evidence>
<dbReference type="Proteomes" id="UP000094819">
    <property type="component" value="Unassembled WGS sequence"/>
</dbReference>
<dbReference type="CDD" id="cd00712">
    <property type="entry name" value="AsnB"/>
    <property type="match status" value="1"/>
</dbReference>
<evidence type="ECO:0000256" key="11">
    <source>
        <dbReference type="PIRSR" id="PIRSR001589-1"/>
    </source>
</evidence>
<dbReference type="InterPro" id="IPR029055">
    <property type="entry name" value="Ntn_hydrolases_N"/>
</dbReference>
<dbReference type="GO" id="GO:0006529">
    <property type="term" value="P:asparagine biosynthetic process"/>
    <property type="evidence" value="ECO:0007669"/>
    <property type="project" value="UniProtKB-KW"/>
</dbReference>
<dbReference type="CDD" id="cd01991">
    <property type="entry name" value="Asn_synthase_B_C"/>
    <property type="match status" value="1"/>
</dbReference>
<evidence type="ECO:0000256" key="12">
    <source>
        <dbReference type="PIRSR" id="PIRSR001589-2"/>
    </source>
</evidence>
<feature type="domain" description="Glutamine amidotransferase type-2" evidence="15">
    <location>
        <begin position="2"/>
        <end position="191"/>
    </location>
</feature>
<evidence type="ECO:0000256" key="8">
    <source>
        <dbReference type="ARBA" id="ARBA00022962"/>
    </source>
</evidence>